<dbReference type="GO" id="GO:0015074">
    <property type="term" value="P:DNA integration"/>
    <property type="evidence" value="ECO:0007669"/>
    <property type="project" value="InterPro"/>
</dbReference>
<evidence type="ECO:0000313" key="3">
    <source>
        <dbReference type="Proteomes" id="UP000250796"/>
    </source>
</evidence>
<proteinExistence type="predicted"/>
<gene>
    <name evidence="2" type="ORF">MESINF_0031</name>
</gene>
<dbReference type="Pfam" id="PF13683">
    <property type="entry name" value="rve_3"/>
    <property type="match status" value="1"/>
</dbReference>
<dbReference type="PROSITE" id="PS50994">
    <property type="entry name" value="INTEGRASE"/>
    <property type="match status" value="1"/>
</dbReference>
<dbReference type="InterPro" id="IPR036397">
    <property type="entry name" value="RNaseH_sf"/>
</dbReference>
<dbReference type="AlphaFoldDB" id="A0A7Z7LCE6"/>
<dbReference type="EMBL" id="LS974202">
    <property type="protein sequence ID" value="SSC11480.1"/>
    <property type="molecule type" value="Genomic_DNA"/>
</dbReference>
<dbReference type="RefSeq" id="WP_169697946.1">
    <property type="nucleotide sequence ID" value="NZ_LS974202.1"/>
</dbReference>
<evidence type="ECO:0000313" key="2">
    <source>
        <dbReference type="EMBL" id="SSC11480.1"/>
    </source>
</evidence>
<dbReference type="SUPFAM" id="SSF53098">
    <property type="entry name" value="Ribonuclease H-like"/>
    <property type="match status" value="1"/>
</dbReference>
<dbReference type="InterPro" id="IPR025948">
    <property type="entry name" value="HTH-like_dom"/>
</dbReference>
<dbReference type="KEGG" id="minf:MESINF_0031"/>
<reference evidence="2 3" key="1">
    <citation type="submission" date="2017-01" db="EMBL/GenBank/DDBJ databases">
        <authorList>
            <person name="Erauso G."/>
        </authorList>
    </citation>
    <scope>NUCLEOTIDE SEQUENCE [LARGE SCALE GENOMIC DNA]</scope>
    <source>
        <strain evidence="2">MESINF1</strain>
    </source>
</reference>
<dbReference type="PANTHER" id="PTHR47515">
    <property type="entry name" value="LOW CALCIUM RESPONSE LOCUS PROTEIN T"/>
    <property type="match status" value="1"/>
</dbReference>
<dbReference type="Gene3D" id="3.30.420.10">
    <property type="entry name" value="Ribonuclease H-like superfamily/Ribonuclease H"/>
    <property type="match status" value="1"/>
</dbReference>
<name>A0A7Z7LCE6_9BACT</name>
<dbReference type="Proteomes" id="UP000250796">
    <property type="component" value="Chromosome MESINF"/>
</dbReference>
<organism evidence="2 3">
    <name type="scientific">Mesotoga infera</name>
    <dbReference type="NCBI Taxonomy" id="1236046"/>
    <lineage>
        <taxon>Bacteria</taxon>
        <taxon>Thermotogati</taxon>
        <taxon>Thermotogota</taxon>
        <taxon>Thermotogae</taxon>
        <taxon>Kosmotogales</taxon>
        <taxon>Kosmotogaceae</taxon>
        <taxon>Mesotoga</taxon>
    </lineage>
</organism>
<accession>A0A7Z7LCE6</accession>
<keyword evidence="3" id="KW-1185">Reference proteome</keyword>
<dbReference type="InterPro" id="IPR012337">
    <property type="entry name" value="RNaseH-like_sf"/>
</dbReference>
<dbReference type="InterPro" id="IPR001584">
    <property type="entry name" value="Integrase_cat-core"/>
</dbReference>
<feature type="domain" description="Integrase catalytic" evidence="1">
    <location>
        <begin position="100"/>
        <end position="262"/>
    </location>
</feature>
<dbReference type="InterPro" id="IPR048020">
    <property type="entry name" value="Transpos_IS3"/>
</dbReference>
<dbReference type="NCBIfam" id="NF033516">
    <property type="entry name" value="transpos_IS3"/>
    <property type="match status" value="1"/>
</dbReference>
<evidence type="ECO:0000259" key="1">
    <source>
        <dbReference type="PROSITE" id="PS50994"/>
    </source>
</evidence>
<dbReference type="GO" id="GO:0003676">
    <property type="term" value="F:nucleic acid binding"/>
    <property type="evidence" value="ECO:0007669"/>
    <property type="project" value="InterPro"/>
</dbReference>
<protein>
    <recommendedName>
        <fullName evidence="1">Integrase catalytic domain-containing protein</fullName>
    </recommendedName>
</protein>
<dbReference type="Pfam" id="PF13276">
    <property type="entry name" value="HTH_21"/>
    <property type="match status" value="1"/>
</dbReference>
<sequence>MFLKEFGLPARIICEGFSISRAKLYRLLAPSKIDPLSSTMAAIAYEHPEYGYRRIHVLLKREGIKVNHKKVYRIYSQLSLQKPVKASRKLKCSKPIHLATPEYPAHVWSADFLELYLRGRKLRILIVIDDFTRLVVGTLVDFSIPASRVLLVIEKSIALYSRPRIFRTDNGSEFKEWRLNRFLSNARIRHEFIEKGKPQQNGFSESFNARFEDECLRMLDLNLMPLKEIKQAIYGWIKEYNCQRPHSSIAYETPIRFHILSY</sequence>
<dbReference type="PANTHER" id="PTHR47515:SF2">
    <property type="entry name" value="INTEGRASE CORE DOMAIN PROTEIN"/>
    <property type="match status" value="1"/>
</dbReference>